<proteinExistence type="predicted"/>
<gene>
    <name evidence="2" type="ORF">FHP08_07925</name>
</gene>
<dbReference type="EMBL" id="VDUY01000003">
    <property type="protein sequence ID" value="TXL65997.1"/>
    <property type="molecule type" value="Genomic_DNA"/>
</dbReference>
<comment type="caution">
    <text evidence="2">The sequence shown here is derived from an EMBL/GenBank/DDBJ whole genome shotgun (WGS) entry which is preliminary data.</text>
</comment>
<name>A0A5C8NXH9_9BURK</name>
<keyword evidence="3" id="KW-1185">Reference proteome</keyword>
<evidence type="ECO:0000313" key="2">
    <source>
        <dbReference type="EMBL" id="TXL65997.1"/>
    </source>
</evidence>
<evidence type="ECO:0000256" key="1">
    <source>
        <dbReference type="SAM" id="MobiDB-lite"/>
    </source>
</evidence>
<organism evidence="2 3">
    <name type="scientific">Zeimonas arvi</name>
    <dbReference type="NCBI Taxonomy" id="2498847"/>
    <lineage>
        <taxon>Bacteria</taxon>
        <taxon>Pseudomonadati</taxon>
        <taxon>Pseudomonadota</taxon>
        <taxon>Betaproteobacteria</taxon>
        <taxon>Burkholderiales</taxon>
        <taxon>Burkholderiaceae</taxon>
        <taxon>Zeimonas</taxon>
    </lineage>
</organism>
<evidence type="ECO:0000313" key="3">
    <source>
        <dbReference type="Proteomes" id="UP000321548"/>
    </source>
</evidence>
<reference evidence="2 3" key="1">
    <citation type="submission" date="2019-06" db="EMBL/GenBank/DDBJ databases">
        <title>Quisquiliibacterium sp. nov., isolated from a maize field.</title>
        <authorList>
            <person name="Lin S.-Y."/>
            <person name="Tsai C.-F."/>
            <person name="Young C.-C."/>
        </authorList>
    </citation>
    <scope>NUCLEOTIDE SEQUENCE [LARGE SCALE GENOMIC DNA]</scope>
    <source>
        <strain evidence="2 3">CC-CFT501</strain>
    </source>
</reference>
<accession>A0A5C8NXH9</accession>
<dbReference type="RefSeq" id="WP_147703911.1">
    <property type="nucleotide sequence ID" value="NZ_VDUY01000003.1"/>
</dbReference>
<protein>
    <submittedName>
        <fullName evidence="2">Uncharacterized protein</fullName>
    </submittedName>
</protein>
<dbReference type="AlphaFoldDB" id="A0A5C8NXH9"/>
<sequence length="233" mass="24366">MNRATTALIALLGGFVALVGVAPRSEAAEPASGQGLPLQFLSAPIPLTIAGHPAVLRVVRAQAAPDAAIDAVAAAWQGASTLLRRDDAGPWRNLSRVDRNGIQALQLRSAAGGGSEGYLVGWQLSAQPRPDSLAHRLLPSTATTLSDVASGGDAPGRTLVAWAPIDIAEADRTVLAKAATFGLRQRTEGRHPDPEPSRERSRHFSAGKAELALTLHREGRGTALVIHLMEASR</sequence>
<feature type="compositionally biased region" description="Basic and acidic residues" evidence="1">
    <location>
        <begin position="185"/>
        <end position="199"/>
    </location>
</feature>
<feature type="region of interest" description="Disordered" evidence="1">
    <location>
        <begin position="183"/>
        <end position="204"/>
    </location>
</feature>
<dbReference type="Proteomes" id="UP000321548">
    <property type="component" value="Unassembled WGS sequence"/>
</dbReference>